<feature type="domain" description="Amidase" evidence="7">
    <location>
        <begin position="79"/>
        <end position="534"/>
    </location>
</feature>
<evidence type="ECO:0000256" key="1">
    <source>
        <dbReference type="ARBA" id="ARBA00001311"/>
    </source>
</evidence>
<comment type="caution">
    <text evidence="8">The sequence shown here is derived from an EMBL/GenBank/DDBJ whole genome shotgun (WGS) entry which is preliminary data.</text>
</comment>
<dbReference type="PANTHER" id="PTHR46072:SF11">
    <property type="entry name" value="AMIDASE-RELATED"/>
    <property type="match status" value="1"/>
</dbReference>
<evidence type="ECO:0000313" key="9">
    <source>
        <dbReference type="Proteomes" id="UP001165120"/>
    </source>
</evidence>
<comment type="catalytic activity">
    <reaction evidence="1">
        <text>a monocarboxylic acid amide + H2O = a monocarboxylate + NH4(+)</text>
        <dbReference type="Rhea" id="RHEA:12020"/>
        <dbReference type="ChEBI" id="CHEBI:15377"/>
        <dbReference type="ChEBI" id="CHEBI:28938"/>
        <dbReference type="ChEBI" id="CHEBI:35757"/>
        <dbReference type="ChEBI" id="CHEBI:83628"/>
        <dbReference type="EC" id="3.5.1.4"/>
    </reaction>
</comment>
<protein>
    <recommendedName>
        <fullName evidence="3">amidase</fullName>
        <ecNumber evidence="3">3.5.1.4</ecNumber>
    </recommendedName>
</protein>
<evidence type="ECO:0000256" key="3">
    <source>
        <dbReference type="ARBA" id="ARBA00012922"/>
    </source>
</evidence>
<feature type="binding site" evidence="6">
    <location>
        <position position="183"/>
    </location>
    <ligand>
        <name>substrate</name>
    </ligand>
</feature>
<dbReference type="SUPFAM" id="SSF75304">
    <property type="entry name" value="Amidase signature (AS) enzymes"/>
    <property type="match status" value="1"/>
</dbReference>
<dbReference type="InterPro" id="IPR020556">
    <property type="entry name" value="Amidase_CS"/>
</dbReference>
<accession>A0A9W6SU62</accession>
<feature type="active site" description="Acyl-ester intermediate" evidence="5">
    <location>
        <position position="233"/>
    </location>
</feature>
<evidence type="ECO:0000313" key="8">
    <source>
        <dbReference type="EMBL" id="GME67292.1"/>
    </source>
</evidence>
<dbReference type="GO" id="GO:0004040">
    <property type="term" value="F:amidase activity"/>
    <property type="evidence" value="ECO:0007669"/>
    <property type="project" value="UniProtKB-EC"/>
</dbReference>
<gene>
    <name evidence="8" type="ORF">Cboi02_000071900</name>
</gene>
<dbReference type="AlphaFoldDB" id="A0A9W6SU62"/>
<feature type="active site" description="Charge relay system" evidence="5">
    <location>
        <position position="209"/>
    </location>
</feature>
<sequence>MTILSWTEISEDKQESLIQLIPEEWRNPSIKEEMINAGFSNTYDYLDTILPKDEVEITSLTMLELIAKIANKTFTSLQVAKAYCHRAALAHQILNCCVEIFFDQAFDDAKRMDEYLAVNGKVSGPLHGVPISLKDQVDLPGFASSIGYVSLAEDKKTKMSLIAIKLKEMGAVFYVKTTVPTAMMSNETESNLVGYTYNSKNINLSSGGSSGGEGSLIGAGASVMGFGTDIGGSIRIPSAFQGLYALKPSTGRISYMDVTNSYCNQESIPSVIGPMARSLEDVEYITKLLVDSECWNIDPKVLPVPWKDFSSLKKEKLTIGLWKDDGLLQLQPPIRRAVEELGEKLEKAGHEVVTVQFPFQNKLIQTLFEVFTADAAKEIIDECARSGEPVVSSVKNLMIASKDKEIISSEEWWNLCGRVYKLKQEFLNYWNVETKKLTKADKAIDCIVGPIYASTSYPRKSRNVLNYTGPYNLCDCSCVVLPVSQVDASIDKVDENFQARSDDDQFVHDFYDPKIFDKMPICVQIVTKKLEEEKGLAIASTIKDLL</sequence>
<evidence type="ECO:0000259" key="7">
    <source>
        <dbReference type="Pfam" id="PF01425"/>
    </source>
</evidence>
<dbReference type="EC" id="3.5.1.4" evidence="3"/>
<evidence type="ECO:0000256" key="6">
    <source>
        <dbReference type="PIRSR" id="PIRSR001221-2"/>
    </source>
</evidence>
<keyword evidence="4" id="KW-0378">Hydrolase</keyword>
<dbReference type="Proteomes" id="UP001165120">
    <property type="component" value="Unassembled WGS sequence"/>
</dbReference>
<feature type="binding site" evidence="6">
    <location>
        <begin position="230"/>
        <end position="233"/>
    </location>
    <ligand>
        <name>substrate</name>
    </ligand>
</feature>
<dbReference type="PROSITE" id="PS00571">
    <property type="entry name" value="AMIDASES"/>
    <property type="match status" value="1"/>
</dbReference>
<dbReference type="InterPro" id="IPR036928">
    <property type="entry name" value="AS_sf"/>
</dbReference>
<dbReference type="InterPro" id="IPR023631">
    <property type="entry name" value="Amidase_dom"/>
</dbReference>
<reference evidence="8" key="1">
    <citation type="submission" date="2023-04" db="EMBL/GenBank/DDBJ databases">
        <title>Candida boidinii NBRC 10035.</title>
        <authorList>
            <person name="Ichikawa N."/>
            <person name="Sato H."/>
            <person name="Tonouchi N."/>
        </authorList>
    </citation>
    <scope>NUCLEOTIDE SEQUENCE</scope>
    <source>
        <strain evidence="8">NBRC 10035</strain>
    </source>
</reference>
<dbReference type="Gene3D" id="3.90.1300.10">
    <property type="entry name" value="Amidase signature (AS) domain"/>
    <property type="match status" value="1"/>
</dbReference>
<dbReference type="PIRSF" id="PIRSF001221">
    <property type="entry name" value="Amidase_fungi"/>
    <property type="match status" value="1"/>
</dbReference>
<evidence type="ECO:0000256" key="2">
    <source>
        <dbReference type="ARBA" id="ARBA00009199"/>
    </source>
</evidence>
<evidence type="ECO:0000256" key="4">
    <source>
        <dbReference type="ARBA" id="ARBA00022801"/>
    </source>
</evidence>
<feature type="binding site" evidence="6">
    <location>
        <position position="209"/>
    </location>
    <ligand>
        <name>substrate</name>
    </ligand>
</feature>
<name>A0A9W6SU62_CANBO</name>
<comment type="similarity">
    <text evidence="2">Belongs to the amidase family.</text>
</comment>
<keyword evidence="9" id="KW-1185">Reference proteome</keyword>
<dbReference type="PANTHER" id="PTHR46072">
    <property type="entry name" value="AMIDASE-RELATED-RELATED"/>
    <property type="match status" value="1"/>
</dbReference>
<organism evidence="8 9">
    <name type="scientific">Candida boidinii</name>
    <name type="common">Yeast</name>
    <dbReference type="NCBI Taxonomy" id="5477"/>
    <lineage>
        <taxon>Eukaryota</taxon>
        <taxon>Fungi</taxon>
        <taxon>Dikarya</taxon>
        <taxon>Ascomycota</taxon>
        <taxon>Saccharomycotina</taxon>
        <taxon>Pichiomycetes</taxon>
        <taxon>Pichiales</taxon>
        <taxon>Pichiaceae</taxon>
        <taxon>Ogataea</taxon>
        <taxon>Ogataea/Candida clade</taxon>
    </lineage>
</organism>
<proteinExistence type="inferred from homology"/>
<dbReference type="EMBL" id="BSXN01000139">
    <property type="protein sequence ID" value="GME67292.1"/>
    <property type="molecule type" value="Genomic_DNA"/>
</dbReference>
<feature type="active site" description="Charge relay system" evidence="5">
    <location>
        <position position="134"/>
    </location>
</feature>
<evidence type="ECO:0000256" key="5">
    <source>
        <dbReference type="PIRSR" id="PIRSR001221-1"/>
    </source>
</evidence>
<dbReference type="Pfam" id="PF01425">
    <property type="entry name" value="Amidase"/>
    <property type="match status" value="1"/>
</dbReference>